<evidence type="ECO:0000256" key="1">
    <source>
        <dbReference type="ARBA" id="ARBA00004651"/>
    </source>
</evidence>
<keyword evidence="7" id="KW-0547">Nucleotide-binding</keyword>
<comment type="subcellular location">
    <subcellularLocation>
        <location evidence="1">Cell membrane</location>
        <topology evidence="1">Multi-pass membrane protein</topology>
    </subcellularLocation>
    <subcellularLocation>
        <location evidence="13">Peroxisome membrane</location>
    </subcellularLocation>
</comment>
<dbReference type="Gene3D" id="3.40.50.12780">
    <property type="entry name" value="N-terminal domain of ligase-like"/>
    <property type="match status" value="1"/>
</dbReference>
<comment type="catalytic activity">
    <reaction evidence="14">
        <text>a very long-chain fatty acid + ATP + CoA = a very long-chain fatty acyl-CoA + AMP + diphosphate</text>
        <dbReference type="Rhea" id="RHEA:54536"/>
        <dbReference type="ChEBI" id="CHEBI:30616"/>
        <dbReference type="ChEBI" id="CHEBI:33019"/>
        <dbReference type="ChEBI" id="CHEBI:57287"/>
        <dbReference type="ChEBI" id="CHEBI:58950"/>
        <dbReference type="ChEBI" id="CHEBI:138261"/>
        <dbReference type="ChEBI" id="CHEBI:456215"/>
    </reaction>
</comment>
<feature type="domain" description="AMP-binding enzyme C-terminal" evidence="19">
    <location>
        <begin position="489"/>
        <end position="565"/>
    </location>
</feature>
<dbReference type="STRING" id="13706.A0A1X2H8H6"/>
<feature type="domain" description="AMP-dependent synthetase/ligase" evidence="18">
    <location>
        <begin position="39"/>
        <end position="420"/>
    </location>
</feature>
<dbReference type="Pfam" id="PF00501">
    <property type="entry name" value="AMP-binding"/>
    <property type="match status" value="1"/>
</dbReference>
<keyword evidence="11" id="KW-0472">Membrane</keyword>
<evidence type="ECO:0000256" key="15">
    <source>
        <dbReference type="ARBA" id="ARBA00060276"/>
    </source>
</evidence>
<keyword evidence="21" id="KW-1185">Reference proteome</keyword>
<evidence type="ECO:0000256" key="5">
    <source>
        <dbReference type="ARBA" id="ARBA00022598"/>
    </source>
</evidence>
<evidence type="ECO:0000256" key="11">
    <source>
        <dbReference type="ARBA" id="ARBA00023136"/>
    </source>
</evidence>
<keyword evidence="12" id="KW-0576">Peroxisome</keyword>
<dbReference type="InterPro" id="IPR025110">
    <property type="entry name" value="AMP-bd_C"/>
</dbReference>
<evidence type="ECO:0000259" key="19">
    <source>
        <dbReference type="Pfam" id="PF13193"/>
    </source>
</evidence>
<dbReference type="PANTHER" id="PTHR43107">
    <property type="entry name" value="LONG-CHAIN FATTY ACID TRANSPORT PROTEIN"/>
    <property type="match status" value="1"/>
</dbReference>
<evidence type="ECO:0000256" key="10">
    <source>
        <dbReference type="ARBA" id="ARBA00023055"/>
    </source>
</evidence>
<evidence type="ECO:0000256" key="2">
    <source>
        <dbReference type="ARBA" id="ARBA00006432"/>
    </source>
</evidence>
<comment type="function">
    <text evidence="15">Acyl-CoA synthetase required for both the import of long chain fatty acids (LCFAs) (C14-C18) and the activation very long chain fatty acids (VLCFAs) (C20-C26) by esterification of the fatty acids into metabolically active CoA-thioesters for subsequent degradation or incorporation into phospholipids. The transport and fatty acyl-CoA synthetase activities are genetically separable and are thus independent activities. Esterifies VLCFAs in the peroxisome matrix. The VLCFAs are actively transported into peroxisomes by a PXA1-PXA2 heterodimeric transporter in the peroxisomal membrane.</text>
</comment>
<dbReference type="FunFam" id="3.40.50.12780:FF:000019">
    <property type="entry name" value="Long-chain fatty acid transporter"/>
    <property type="match status" value="1"/>
</dbReference>
<dbReference type="GO" id="GO:0009898">
    <property type="term" value="C:cytoplasmic side of plasma membrane"/>
    <property type="evidence" value="ECO:0007669"/>
    <property type="project" value="TreeGrafter"/>
</dbReference>
<gene>
    <name evidence="20" type="ORF">BCR43DRAFT_460625</name>
</gene>
<evidence type="ECO:0000259" key="18">
    <source>
        <dbReference type="Pfam" id="PF00501"/>
    </source>
</evidence>
<evidence type="ECO:0000256" key="13">
    <source>
        <dbReference type="ARBA" id="ARBA00046271"/>
    </source>
</evidence>
<protein>
    <recommendedName>
        <fullName evidence="16">Very long-chain fatty acid transport protein</fullName>
    </recommendedName>
    <alternativeName>
        <fullName evidence="17">Very-long-chain acyl-CoA synthetase</fullName>
    </alternativeName>
</protein>
<dbReference type="InterPro" id="IPR045851">
    <property type="entry name" value="AMP-bd_C_sf"/>
</dbReference>
<dbReference type="Proteomes" id="UP000242180">
    <property type="component" value="Unassembled WGS sequence"/>
</dbReference>
<keyword evidence="3" id="KW-0813">Transport</keyword>
<evidence type="ECO:0000256" key="4">
    <source>
        <dbReference type="ARBA" id="ARBA00022475"/>
    </source>
</evidence>
<keyword evidence="4" id="KW-1003">Cell membrane</keyword>
<dbReference type="OrthoDB" id="288590at2759"/>
<dbReference type="GO" id="GO:0005524">
    <property type="term" value="F:ATP binding"/>
    <property type="evidence" value="ECO:0007669"/>
    <property type="project" value="UniProtKB-KW"/>
</dbReference>
<dbReference type="AlphaFoldDB" id="A0A1X2H8H6"/>
<dbReference type="GO" id="GO:0005811">
    <property type="term" value="C:lipid droplet"/>
    <property type="evidence" value="ECO:0007669"/>
    <property type="project" value="TreeGrafter"/>
</dbReference>
<dbReference type="FunFam" id="3.30.300.30:FF:000002">
    <property type="entry name" value="Long-chain fatty acid transport protein 1"/>
    <property type="match status" value="1"/>
</dbReference>
<dbReference type="PROSITE" id="PS00455">
    <property type="entry name" value="AMP_BINDING"/>
    <property type="match status" value="1"/>
</dbReference>
<evidence type="ECO:0000313" key="21">
    <source>
        <dbReference type="Proteomes" id="UP000242180"/>
    </source>
</evidence>
<dbReference type="InterPro" id="IPR000873">
    <property type="entry name" value="AMP-dep_synth/lig_dom"/>
</dbReference>
<dbReference type="SUPFAM" id="SSF56801">
    <property type="entry name" value="Acetyl-CoA synthetase-like"/>
    <property type="match status" value="1"/>
</dbReference>
<name>A0A1X2H8H6_SYNRA</name>
<organism evidence="20 21">
    <name type="scientific">Syncephalastrum racemosum</name>
    <name type="common">Filamentous fungus</name>
    <dbReference type="NCBI Taxonomy" id="13706"/>
    <lineage>
        <taxon>Eukaryota</taxon>
        <taxon>Fungi</taxon>
        <taxon>Fungi incertae sedis</taxon>
        <taxon>Mucoromycota</taxon>
        <taxon>Mucoromycotina</taxon>
        <taxon>Mucoromycetes</taxon>
        <taxon>Mucorales</taxon>
        <taxon>Syncephalastraceae</taxon>
        <taxon>Syncephalastrum</taxon>
    </lineage>
</organism>
<dbReference type="InterPro" id="IPR020845">
    <property type="entry name" value="AMP-binding_CS"/>
</dbReference>
<comment type="caution">
    <text evidence="20">The sequence shown here is derived from an EMBL/GenBank/DDBJ whole genome shotgun (WGS) entry which is preliminary data.</text>
</comment>
<comment type="similarity">
    <text evidence="2">Belongs to the ATP-dependent AMP-binding enzyme family.</text>
</comment>
<dbReference type="EMBL" id="MCGN01000007">
    <property type="protein sequence ID" value="ORY94818.1"/>
    <property type="molecule type" value="Genomic_DNA"/>
</dbReference>
<dbReference type="GO" id="GO:0005324">
    <property type="term" value="F:long-chain fatty acid transmembrane transporter activity"/>
    <property type="evidence" value="ECO:0007669"/>
    <property type="project" value="TreeGrafter"/>
</dbReference>
<keyword evidence="6" id="KW-0812">Transmembrane</keyword>
<keyword evidence="9" id="KW-1133">Transmembrane helix</keyword>
<dbReference type="InterPro" id="IPR042099">
    <property type="entry name" value="ANL_N_sf"/>
</dbReference>
<dbReference type="NCBIfam" id="NF006134">
    <property type="entry name" value="PRK08279.1"/>
    <property type="match status" value="1"/>
</dbReference>
<evidence type="ECO:0000256" key="16">
    <source>
        <dbReference type="ARBA" id="ARBA00068795"/>
    </source>
</evidence>
<accession>A0A1X2H8H6</accession>
<keyword evidence="10" id="KW-0445">Lipid transport</keyword>
<dbReference type="Gene3D" id="3.30.300.30">
    <property type="match status" value="1"/>
</dbReference>
<keyword evidence="8" id="KW-0067">ATP-binding</keyword>
<keyword evidence="5" id="KW-0436">Ligase</keyword>
<dbReference type="PANTHER" id="PTHR43107:SF15">
    <property type="entry name" value="FATTY ACID TRANSPORT PROTEIN 3, ISOFORM A"/>
    <property type="match status" value="1"/>
</dbReference>
<evidence type="ECO:0000256" key="8">
    <source>
        <dbReference type="ARBA" id="ARBA00022840"/>
    </source>
</evidence>
<evidence type="ECO:0000256" key="6">
    <source>
        <dbReference type="ARBA" id="ARBA00022692"/>
    </source>
</evidence>
<dbReference type="GO" id="GO:0004467">
    <property type="term" value="F:long-chain fatty acid-CoA ligase activity"/>
    <property type="evidence" value="ECO:0007669"/>
    <property type="project" value="TreeGrafter"/>
</dbReference>
<proteinExistence type="inferred from homology"/>
<sequence>MYLDASLGLRHDLRQLRTALMISFEMKRYQDKLHIYYRFQEQAKANPDKVYLLFEERSYTYREMEEASNQMANWLVAQGIRKGDVVCTMLPNAPVWYISYYAISKIGAVPAFINNNLAKEPLLHCIKVSQAVMMLFDPAYDEQVATVMDGIREAGVPMYAYGDSTEFAEGSSTLGVPALTPNILGKCSRGDPDEKNLKNVGPMDPAMLIFTSGTTGMPKAAIGTHWRINCTMWMAGSISGLRKDDVVYCCMPLYHSSALWMSTGPAMIWGATVVLARKFSASRFWDDCCKYNVTFFQYIGELCRYLLNSPPHPLERKHKVRAVFGNGMRPDVWNRFRERFGIRTVTEFYGATEGTAGLFNHNKNEYASGAVGRHGPLLRMLRRDVINIRIDPITEEPLLDKDGHCIPCKPDEPGELLIALNQAGRVRFAGYYKNDGASRKKIIQNVFKKGDMYFRTGDLFRISADGLFWFGDRLGDTFRWHAENVSTTEVAQVVHEFESIAEANVYGTSVPSTEGRAGMAAVVLKPGATLDFEAFHKHVSDRLPKYAQPVFLRFVAAMNSTGTFKHQKVEFRNQGIQLDKIPQEEQPIYWLKDGSRYVPFTQADYDDIKEGRVKL</sequence>
<reference evidence="20 21" key="1">
    <citation type="submission" date="2016-07" db="EMBL/GenBank/DDBJ databases">
        <title>Pervasive Adenine N6-methylation of Active Genes in Fungi.</title>
        <authorList>
            <consortium name="DOE Joint Genome Institute"/>
            <person name="Mondo S.J."/>
            <person name="Dannebaum R.O."/>
            <person name="Kuo R.C."/>
            <person name="Labutti K."/>
            <person name="Haridas S."/>
            <person name="Kuo A."/>
            <person name="Salamov A."/>
            <person name="Ahrendt S.R."/>
            <person name="Lipzen A."/>
            <person name="Sullivan W."/>
            <person name="Andreopoulos W.B."/>
            <person name="Clum A."/>
            <person name="Lindquist E."/>
            <person name="Daum C."/>
            <person name="Ramamoorthy G.K."/>
            <person name="Gryganskyi A."/>
            <person name="Culley D."/>
            <person name="Magnuson J.K."/>
            <person name="James T.Y."/>
            <person name="O'Malley M.A."/>
            <person name="Stajich J.E."/>
            <person name="Spatafora J.W."/>
            <person name="Visel A."/>
            <person name="Grigoriev I.V."/>
        </authorList>
    </citation>
    <scope>NUCLEOTIDE SEQUENCE [LARGE SCALE GENOMIC DNA]</scope>
    <source>
        <strain evidence="20 21">NRRL 2496</strain>
    </source>
</reference>
<dbReference type="GO" id="GO:0044539">
    <property type="term" value="P:long-chain fatty acid import into cell"/>
    <property type="evidence" value="ECO:0007669"/>
    <property type="project" value="TreeGrafter"/>
</dbReference>
<evidence type="ECO:0000256" key="7">
    <source>
        <dbReference type="ARBA" id="ARBA00022741"/>
    </source>
</evidence>
<evidence type="ECO:0000256" key="12">
    <source>
        <dbReference type="ARBA" id="ARBA00023140"/>
    </source>
</evidence>
<dbReference type="InParanoid" id="A0A1X2H8H6"/>
<dbReference type="OMA" id="CELCEPN"/>
<evidence type="ECO:0000256" key="9">
    <source>
        <dbReference type="ARBA" id="ARBA00022989"/>
    </source>
</evidence>
<evidence type="ECO:0000256" key="3">
    <source>
        <dbReference type="ARBA" id="ARBA00022448"/>
    </source>
</evidence>
<evidence type="ECO:0000313" key="20">
    <source>
        <dbReference type="EMBL" id="ORY94818.1"/>
    </source>
</evidence>
<dbReference type="GO" id="GO:0005778">
    <property type="term" value="C:peroxisomal membrane"/>
    <property type="evidence" value="ECO:0007669"/>
    <property type="project" value="UniProtKB-SubCell"/>
</dbReference>
<evidence type="ECO:0000256" key="17">
    <source>
        <dbReference type="ARBA" id="ARBA00078285"/>
    </source>
</evidence>
<dbReference type="Pfam" id="PF13193">
    <property type="entry name" value="AMP-binding_C"/>
    <property type="match status" value="1"/>
</dbReference>
<evidence type="ECO:0000256" key="14">
    <source>
        <dbReference type="ARBA" id="ARBA00051585"/>
    </source>
</evidence>